<organism evidence="1 2">
    <name type="scientific">Rhizopus delemar (strain RA 99-880 / ATCC MYA-4621 / FGSC 9543 / NRRL 43880)</name>
    <name type="common">Mucormycosis agent</name>
    <name type="synonym">Rhizopus arrhizus var. delemar</name>
    <dbReference type="NCBI Taxonomy" id="246409"/>
    <lineage>
        <taxon>Eukaryota</taxon>
        <taxon>Fungi</taxon>
        <taxon>Fungi incertae sedis</taxon>
        <taxon>Mucoromycota</taxon>
        <taxon>Mucoromycotina</taxon>
        <taxon>Mucoromycetes</taxon>
        <taxon>Mucorales</taxon>
        <taxon>Mucorineae</taxon>
        <taxon>Rhizopodaceae</taxon>
        <taxon>Rhizopus</taxon>
    </lineage>
</organism>
<dbReference type="EMBL" id="CH476744">
    <property type="protein sequence ID" value="EIE89363.1"/>
    <property type="molecule type" value="Genomic_DNA"/>
</dbReference>
<dbReference type="InParanoid" id="I1CLN3"/>
<evidence type="ECO:0000313" key="1">
    <source>
        <dbReference type="EMBL" id="EIE89363.1"/>
    </source>
</evidence>
<accession>I1CLN3</accession>
<dbReference type="VEuPathDB" id="FungiDB:RO3G_14074"/>
<sequence>MINQELKHIPKILFAMLFCAVGSAPKLTSSFTRSSLPSKADLKIGYPLGRFGDPPRSSNIKINSSRSFKVAAGSSKNSREGIFLS</sequence>
<dbReference type="GeneID" id="93621039"/>
<dbReference type="RefSeq" id="XP_067524759.1">
    <property type="nucleotide sequence ID" value="XM_067668658.1"/>
</dbReference>
<gene>
    <name evidence="1" type="ORF">RO3G_14074</name>
</gene>
<proteinExistence type="predicted"/>
<keyword evidence="2" id="KW-1185">Reference proteome</keyword>
<dbReference type="Proteomes" id="UP000009138">
    <property type="component" value="Unassembled WGS sequence"/>
</dbReference>
<dbReference type="AlphaFoldDB" id="I1CLN3"/>
<protein>
    <submittedName>
        <fullName evidence="1">Uncharacterized protein</fullName>
    </submittedName>
</protein>
<name>I1CLN3_RHIO9</name>
<reference evidence="1 2" key="1">
    <citation type="journal article" date="2009" name="PLoS Genet.">
        <title>Genomic analysis of the basal lineage fungus Rhizopus oryzae reveals a whole-genome duplication.</title>
        <authorList>
            <person name="Ma L.-J."/>
            <person name="Ibrahim A.S."/>
            <person name="Skory C."/>
            <person name="Grabherr M.G."/>
            <person name="Burger G."/>
            <person name="Butler M."/>
            <person name="Elias M."/>
            <person name="Idnurm A."/>
            <person name="Lang B.F."/>
            <person name="Sone T."/>
            <person name="Abe A."/>
            <person name="Calvo S.E."/>
            <person name="Corrochano L.M."/>
            <person name="Engels R."/>
            <person name="Fu J."/>
            <person name="Hansberg W."/>
            <person name="Kim J.-M."/>
            <person name="Kodira C.D."/>
            <person name="Koehrsen M.J."/>
            <person name="Liu B."/>
            <person name="Miranda-Saavedra D."/>
            <person name="O'Leary S."/>
            <person name="Ortiz-Castellanos L."/>
            <person name="Poulter R."/>
            <person name="Rodriguez-Romero J."/>
            <person name="Ruiz-Herrera J."/>
            <person name="Shen Y.-Q."/>
            <person name="Zeng Q."/>
            <person name="Galagan J."/>
            <person name="Birren B.W."/>
            <person name="Cuomo C.A."/>
            <person name="Wickes B.L."/>
        </authorList>
    </citation>
    <scope>NUCLEOTIDE SEQUENCE [LARGE SCALE GENOMIC DNA]</scope>
    <source>
        <strain evidence="2">RA 99-880 / ATCC MYA-4621 / FGSC 9543 / NRRL 43880</strain>
    </source>
</reference>
<evidence type="ECO:0000313" key="2">
    <source>
        <dbReference type="Proteomes" id="UP000009138"/>
    </source>
</evidence>